<evidence type="ECO:0000256" key="2">
    <source>
        <dbReference type="ARBA" id="ARBA00022692"/>
    </source>
</evidence>
<organism evidence="7">
    <name type="scientific">hydrothermal vent metagenome</name>
    <dbReference type="NCBI Taxonomy" id="652676"/>
    <lineage>
        <taxon>unclassified sequences</taxon>
        <taxon>metagenomes</taxon>
        <taxon>ecological metagenomes</taxon>
    </lineage>
</organism>
<feature type="transmembrane region" description="Helical" evidence="6">
    <location>
        <begin position="151"/>
        <end position="172"/>
    </location>
</feature>
<dbReference type="InterPro" id="IPR019820">
    <property type="entry name" value="Sec-indep_translocase_CS"/>
</dbReference>
<comment type="subcellular location">
    <subcellularLocation>
        <location evidence="1">Membrane</location>
        <topology evidence="1">Multi-pass membrane protein</topology>
    </subcellularLocation>
</comment>
<dbReference type="GO" id="GO:0009977">
    <property type="term" value="F:proton motive force dependent protein transmembrane transporter activity"/>
    <property type="evidence" value="ECO:0007669"/>
    <property type="project" value="TreeGrafter"/>
</dbReference>
<proteinExistence type="inferred from homology"/>
<evidence type="ECO:0000256" key="1">
    <source>
        <dbReference type="ARBA" id="ARBA00004141"/>
    </source>
</evidence>
<feature type="transmembrane region" description="Helical" evidence="6">
    <location>
        <begin position="293"/>
        <end position="313"/>
    </location>
</feature>
<feature type="transmembrane region" description="Helical" evidence="6">
    <location>
        <begin position="20"/>
        <end position="41"/>
    </location>
</feature>
<feature type="transmembrane region" description="Helical" evidence="6">
    <location>
        <begin position="209"/>
        <end position="226"/>
    </location>
</feature>
<dbReference type="NCBIfam" id="TIGR00945">
    <property type="entry name" value="tatC"/>
    <property type="match status" value="1"/>
</dbReference>
<dbReference type="GO" id="GO:0043953">
    <property type="term" value="P:protein transport by the Tat complex"/>
    <property type="evidence" value="ECO:0007669"/>
    <property type="project" value="TreeGrafter"/>
</dbReference>
<dbReference type="AlphaFoldDB" id="A0A1W1BZU6"/>
<evidence type="ECO:0000256" key="5">
    <source>
        <dbReference type="SAM" id="MobiDB-lite"/>
    </source>
</evidence>
<feature type="compositionally biased region" description="Acidic residues" evidence="5">
    <location>
        <begin position="319"/>
        <end position="331"/>
    </location>
</feature>
<feature type="transmembrane region" description="Helical" evidence="6">
    <location>
        <begin position="238"/>
        <end position="257"/>
    </location>
</feature>
<dbReference type="GO" id="GO:0033281">
    <property type="term" value="C:TAT protein transport complex"/>
    <property type="evidence" value="ECO:0007669"/>
    <property type="project" value="TreeGrafter"/>
</dbReference>
<feature type="region of interest" description="Disordered" evidence="5">
    <location>
        <begin position="317"/>
        <end position="346"/>
    </location>
</feature>
<sequence length="346" mass="38905">MFDDLRPHLAELRKRLGLSVLSVFVAFIIAFTFHNAILTWITAPLNNALTQVGRIIESQEKATWTMKQEENTSKTPAVKAAEKLQRNLYEAAKAADPKLAPLLKNAADAARVLDDTIKKRDHNSARPNQHNFEGKITTHQVGGAFFVALKVSFFAGLLGAMPFILYQLWLFVAPGLYSNEKKMVIPFVVGGSLMFFIGVVFAYYVVTPFGFQFLITFGSFLYTPFINIEDYVGFFTKIMLGFGIAFELPVFAYFLALLGLVTDRTLIDFFKYAIVIIFVLAAILTPPDILTQLLMAAPLVLLYVLSIFIVRMVNPEKKDDEEEENDAETYENESTQNTLPDELDKP</sequence>
<keyword evidence="3 6" id="KW-1133">Transmembrane helix</keyword>
<dbReference type="Pfam" id="PF00902">
    <property type="entry name" value="TatC"/>
    <property type="match status" value="1"/>
</dbReference>
<keyword evidence="4 6" id="KW-0472">Membrane</keyword>
<dbReference type="GO" id="GO:0065002">
    <property type="term" value="P:intracellular protein transmembrane transport"/>
    <property type="evidence" value="ECO:0007669"/>
    <property type="project" value="TreeGrafter"/>
</dbReference>
<dbReference type="PANTHER" id="PTHR30371:SF0">
    <property type="entry name" value="SEC-INDEPENDENT PROTEIN TRANSLOCASE PROTEIN TATC, CHLOROPLASTIC-RELATED"/>
    <property type="match status" value="1"/>
</dbReference>
<dbReference type="InterPro" id="IPR002033">
    <property type="entry name" value="TatC"/>
</dbReference>
<feature type="transmembrane region" description="Helical" evidence="6">
    <location>
        <begin position="269"/>
        <end position="286"/>
    </location>
</feature>
<name>A0A1W1BZU6_9ZZZZ</name>
<evidence type="ECO:0000256" key="3">
    <source>
        <dbReference type="ARBA" id="ARBA00022989"/>
    </source>
</evidence>
<gene>
    <name evidence="7" type="ORF">MNB_SV-10-543</name>
</gene>
<evidence type="ECO:0000313" key="7">
    <source>
        <dbReference type="EMBL" id="SFV59026.1"/>
    </source>
</evidence>
<keyword evidence="2 6" id="KW-0812">Transmembrane</keyword>
<reference evidence="7" key="1">
    <citation type="submission" date="2016-10" db="EMBL/GenBank/DDBJ databases">
        <authorList>
            <person name="de Groot N.N."/>
        </authorList>
    </citation>
    <scope>NUCLEOTIDE SEQUENCE</scope>
</reference>
<evidence type="ECO:0000256" key="6">
    <source>
        <dbReference type="SAM" id="Phobius"/>
    </source>
</evidence>
<protein>
    <submittedName>
        <fullName evidence="7">Twin-arginine translocation protein TatC</fullName>
    </submittedName>
</protein>
<accession>A0A1W1BZU6</accession>
<feature type="transmembrane region" description="Helical" evidence="6">
    <location>
        <begin position="184"/>
        <end position="203"/>
    </location>
</feature>
<dbReference type="PANTHER" id="PTHR30371">
    <property type="entry name" value="SEC-INDEPENDENT PROTEIN TRANSLOCASE PROTEIN TATC"/>
    <property type="match status" value="1"/>
</dbReference>
<dbReference type="EMBL" id="FPHL01000018">
    <property type="protein sequence ID" value="SFV59026.1"/>
    <property type="molecule type" value="Genomic_DNA"/>
</dbReference>
<dbReference type="HAMAP" id="MF_00902">
    <property type="entry name" value="TatC"/>
    <property type="match status" value="1"/>
</dbReference>
<evidence type="ECO:0000256" key="4">
    <source>
        <dbReference type="ARBA" id="ARBA00023136"/>
    </source>
</evidence>
<dbReference type="PROSITE" id="PS01218">
    <property type="entry name" value="TATC"/>
    <property type="match status" value="1"/>
</dbReference>